<dbReference type="SUPFAM" id="SSF53850">
    <property type="entry name" value="Periplasmic binding protein-like II"/>
    <property type="match status" value="1"/>
</dbReference>
<gene>
    <name evidence="7" type="ORF">A2Y62_21970</name>
</gene>
<feature type="domain" description="OmpA-like" evidence="6">
    <location>
        <begin position="437"/>
        <end position="575"/>
    </location>
</feature>
<sequence>MTENKVGPTTLGKFVGVIFILACILVAGYFFRDSIFPTSKKPGISKIDMDKYNEMEDVEAVDPTGITTVSEYKYVPAQKLPPVKGTSSYKWDATKKIVEFPINVWIGWLPIVAANNGFAPNENSVFYKKYGFKVNLKLIDNPVAARDAYAAGSSHVLWGTLDMMVLFTPELMKDSRTAPRIFQQIDWSNGGDGIVVRSYISSVQDLKGKTIVYAQNSPSQYFINNLLINAGIQPNEVKHKFTETAFEAAAAFVADKKIDGCVSWAPDIYNIPEKVKGTRILTTTSEANKLIADVYAVRADFAKDHPDIIEGLAAGIFEGMRMLKKDTLKAQAFQWMAEGYGMSVDDVRSMEFDAHITNFAENKEFFLNANSPANFERTWKNITFIYKELALLDTPNRFDEIMDFSVIKKLDEKGEFADMKNEYITSFAPSSYNKVQAEKPILTQTIRINFYPNSSNIFEPQHDEFGRAMANTLYDPNTAATIEKVARLAGQYERAVIAIVGHTDSSMKGRVPRNEVERLSLDRAEAVKKALINKYHFDPNKFVIEGKAWDIPADSQDPMNQPLNRRVEISVYPPEM</sequence>
<evidence type="ECO:0000256" key="3">
    <source>
        <dbReference type="ARBA" id="ARBA00022729"/>
    </source>
</evidence>
<keyword evidence="3" id="KW-0732">Signal</keyword>
<dbReference type="STRING" id="1817863.A2Y62_21970"/>
<keyword evidence="5" id="KW-0812">Transmembrane</keyword>
<keyword evidence="4 5" id="KW-0472">Membrane</keyword>
<organism evidence="7 8">
    <name type="scientific">Candidatus Fischerbacteria bacterium RBG_13_37_8</name>
    <dbReference type="NCBI Taxonomy" id="1817863"/>
    <lineage>
        <taxon>Bacteria</taxon>
        <taxon>Candidatus Fischeribacteriota</taxon>
    </lineage>
</organism>
<dbReference type="CDD" id="cd07185">
    <property type="entry name" value="OmpA_C-like"/>
    <property type="match status" value="1"/>
</dbReference>
<dbReference type="InterPro" id="IPR006665">
    <property type="entry name" value="OmpA-like"/>
</dbReference>
<dbReference type="InterPro" id="IPR036737">
    <property type="entry name" value="OmpA-like_sf"/>
</dbReference>
<comment type="caution">
    <text evidence="7">The sequence shown here is derived from an EMBL/GenBank/DDBJ whole genome shotgun (WGS) entry which is preliminary data.</text>
</comment>
<dbReference type="PANTHER" id="PTHR30024:SF47">
    <property type="entry name" value="TAURINE-BINDING PERIPLASMIC PROTEIN"/>
    <property type="match status" value="1"/>
</dbReference>
<evidence type="ECO:0000313" key="7">
    <source>
        <dbReference type="EMBL" id="OGF67968.1"/>
    </source>
</evidence>
<proteinExistence type="inferred from homology"/>
<evidence type="ECO:0000313" key="8">
    <source>
        <dbReference type="Proteomes" id="UP000178943"/>
    </source>
</evidence>
<comment type="subcellular location">
    <subcellularLocation>
        <location evidence="1">Periplasm</location>
    </subcellularLocation>
</comment>
<dbReference type="SUPFAM" id="SSF103088">
    <property type="entry name" value="OmpA-like"/>
    <property type="match status" value="1"/>
</dbReference>
<dbReference type="Pfam" id="PF09084">
    <property type="entry name" value="NMT1"/>
    <property type="match status" value="1"/>
</dbReference>
<evidence type="ECO:0000256" key="5">
    <source>
        <dbReference type="SAM" id="Phobius"/>
    </source>
</evidence>
<evidence type="ECO:0000256" key="1">
    <source>
        <dbReference type="ARBA" id="ARBA00004418"/>
    </source>
</evidence>
<dbReference type="Gene3D" id="3.30.1330.60">
    <property type="entry name" value="OmpA-like domain"/>
    <property type="match status" value="1"/>
</dbReference>
<dbReference type="InterPro" id="IPR015168">
    <property type="entry name" value="SsuA/THI5"/>
</dbReference>
<dbReference type="PROSITE" id="PS51123">
    <property type="entry name" value="OMPA_2"/>
    <property type="match status" value="1"/>
</dbReference>
<dbReference type="Proteomes" id="UP000178943">
    <property type="component" value="Unassembled WGS sequence"/>
</dbReference>
<feature type="transmembrane region" description="Helical" evidence="5">
    <location>
        <begin position="12"/>
        <end position="31"/>
    </location>
</feature>
<protein>
    <recommendedName>
        <fullName evidence="6">OmpA-like domain-containing protein</fullName>
    </recommendedName>
</protein>
<dbReference type="EMBL" id="MFGW01000036">
    <property type="protein sequence ID" value="OGF67968.1"/>
    <property type="molecule type" value="Genomic_DNA"/>
</dbReference>
<dbReference type="GO" id="GO:0042597">
    <property type="term" value="C:periplasmic space"/>
    <property type="evidence" value="ECO:0007669"/>
    <property type="project" value="UniProtKB-SubCell"/>
</dbReference>
<reference evidence="7 8" key="1">
    <citation type="journal article" date="2016" name="Nat. Commun.">
        <title>Thousands of microbial genomes shed light on interconnected biogeochemical processes in an aquifer system.</title>
        <authorList>
            <person name="Anantharaman K."/>
            <person name="Brown C.T."/>
            <person name="Hug L.A."/>
            <person name="Sharon I."/>
            <person name="Castelle C.J."/>
            <person name="Probst A.J."/>
            <person name="Thomas B.C."/>
            <person name="Singh A."/>
            <person name="Wilkins M.J."/>
            <person name="Karaoz U."/>
            <person name="Brodie E.L."/>
            <person name="Williams K.H."/>
            <person name="Hubbard S.S."/>
            <person name="Banfield J.F."/>
        </authorList>
    </citation>
    <scope>NUCLEOTIDE SEQUENCE [LARGE SCALE GENOMIC DNA]</scope>
</reference>
<dbReference type="Pfam" id="PF00691">
    <property type="entry name" value="OmpA"/>
    <property type="match status" value="1"/>
</dbReference>
<name>A0A1F5VX41_9BACT</name>
<comment type="similarity">
    <text evidence="2">Belongs to the bacterial solute-binding protein SsuA/TauA family.</text>
</comment>
<dbReference type="PANTHER" id="PTHR30024">
    <property type="entry name" value="ALIPHATIC SULFONATES-BINDING PROTEIN-RELATED"/>
    <property type="match status" value="1"/>
</dbReference>
<dbReference type="Gene3D" id="3.40.190.10">
    <property type="entry name" value="Periplasmic binding protein-like II"/>
    <property type="match status" value="2"/>
</dbReference>
<evidence type="ECO:0000259" key="6">
    <source>
        <dbReference type="PROSITE" id="PS51123"/>
    </source>
</evidence>
<evidence type="ECO:0000256" key="4">
    <source>
        <dbReference type="PROSITE-ProRule" id="PRU00473"/>
    </source>
</evidence>
<dbReference type="GO" id="GO:0016020">
    <property type="term" value="C:membrane"/>
    <property type="evidence" value="ECO:0007669"/>
    <property type="project" value="UniProtKB-UniRule"/>
</dbReference>
<dbReference type="AlphaFoldDB" id="A0A1F5VX41"/>
<evidence type="ECO:0000256" key="2">
    <source>
        <dbReference type="ARBA" id="ARBA00010742"/>
    </source>
</evidence>
<accession>A0A1F5VX41</accession>
<keyword evidence="5" id="KW-1133">Transmembrane helix</keyword>